<protein>
    <submittedName>
        <fullName evidence="1">Uncharacterized protein</fullName>
    </submittedName>
</protein>
<evidence type="ECO:0000313" key="2">
    <source>
        <dbReference type="Proteomes" id="UP000521943"/>
    </source>
</evidence>
<dbReference type="AlphaFoldDB" id="A0A8H6M9W8"/>
<organism evidence="1 2">
    <name type="scientific">Ephemerocybe angulata</name>
    <dbReference type="NCBI Taxonomy" id="980116"/>
    <lineage>
        <taxon>Eukaryota</taxon>
        <taxon>Fungi</taxon>
        <taxon>Dikarya</taxon>
        <taxon>Basidiomycota</taxon>
        <taxon>Agaricomycotina</taxon>
        <taxon>Agaricomycetes</taxon>
        <taxon>Agaricomycetidae</taxon>
        <taxon>Agaricales</taxon>
        <taxon>Agaricineae</taxon>
        <taxon>Psathyrellaceae</taxon>
        <taxon>Ephemerocybe</taxon>
    </lineage>
</organism>
<proteinExistence type="predicted"/>
<keyword evidence="2" id="KW-1185">Reference proteome</keyword>
<name>A0A8H6M9W8_9AGAR</name>
<dbReference type="EMBL" id="JACGCI010000010">
    <property type="protein sequence ID" value="KAF6761328.1"/>
    <property type="molecule type" value="Genomic_DNA"/>
</dbReference>
<sequence length="134" mass="14184">MCTSTSYSSSAAVAQAQISLPTSSAPAASSTSAACIDHSSPQCCHCGWRGTHSPSCPFNLAAAIYQSSIQPSAFRPSIRPSVHTDTEPTPTRALRSCFWEYQSGDDVDAGEGGWDGRSSMPDGRSQCYRLPQCT</sequence>
<dbReference type="Proteomes" id="UP000521943">
    <property type="component" value="Unassembled WGS sequence"/>
</dbReference>
<reference evidence="1 2" key="1">
    <citation type="submission" date="2020-07" db="EMBL/GenBank/DDBJ databases">
        <title>Comparative genomics of pyrophilous fungi reveals a link between fire events and developmental genes.</title>
        <authorList>
            <consortium name="DOE Joint Genome Institute"/>
            <person name="Steindorff A.S."/>
            <person name="Carver A."/>
            <person name="Calhoun S."/>
            <person name="Stillman K."/>
            <person name="Liu H."/>
            <person name="Lipzen A."/>
            <person name="Pangilinan J."/>
            <person name="Labutti K."/>
            <person name="Bruns T.D."/>
            <person name="Grigoriev I.V."/>
        </authorList>
    </citation>
    <scope>NUCLEOTIDE SEQUENCE [LARGE SCALE GENOMIC DNA]</scope>
    <source>
        <strain evidence="1 2">CBS 144469</strain>
    </source>
</reference>
<comment type="caution">
    <text evidence="1">The sequence shown here is derived from an EMBL/GenBank/DDBJ whole genome shotgun (WGS) entry which is preliminary data.</text>
</comment>
<evidence type="ECO:0000313" key="1">
    <source>
        <dbReference type="EMBL" id="KAF6761328.1"/>
    </source>
</evidence>
<accession>A0A8H6M9W8</accession>
<dbReference type="OrthoDB" id="3060035at2759"/>
<gene>
    <name evidence="1" type="ORF">DFP72DRAFT_880772</name>
</gene>